<evidence type="ECO:0000313" key="4">
    <source>
        <dbReference type="EMBL" id="CAL1139832.1"/>
    </source>
</evidence>
<feature type="region of interest" description="Disordered" evidence="2">
    <location>
        <begin position="354"/>
        <end position="382"/>
    </location>
</feature>
<keyword evidence="1" id="KW-0233">DNA recombination</keyword>
<dbReference type="EMBL" id="CAMXCT020001084">
    <property type="protein sequence ID" value="CAL1139832.1"/>
    <property type="molecule type" value="Genomic_DNA"/>
</dbReference>
<dbReference type="AlphaFoldDB" id="A0A9P1C892"/>
<evidence type="ECO:0000256" key="2">
    <source>
        <dbReference type="SAM" id="MobiDB-lite"/>
    </source>
</evidence>
<dbReference type="EMBL" id="CAMXCT030001084">
    <property type="protein sequence ID" value="CAL4773769.1"/>
    <property type="molecule type" value="Genomic_DNA"/>
</dbReference>
<organism evidence="3">
    <name type="scientific">Cladocopium goreaui</name>
    <dbReference type="NCBI Taxonomy" id="2562237"/>
    <lineage>
        <taxon>Eukaryota</taxon>
        <taxon>Sar</taxon>
        <taxon>Alveolata</taxon>
        <taxon>Dinophyceae</taxon>
        <taxon>Suessiales</taxon>
        <taxon>Symbiodiniaceae</taxon>
        <taxon>Cladocopium</taxon>
    </lineage>
</organism>
<protein>
    <submittedName>
        <fullName evidence="3">Uncharacterized protein</fullName>
    </submittedName>
</protein>
<dbReference type="Gene3D" id="1.10.443.10">
    <property type="entry name" value="Intergrase catalytic core"/>
    <property type="match status" value="1"/>
</dbReference>
<feature type="compositionally biased region" description="Low complexity" evidence="2">
    <location>
        <begin position="357"/>
        <end position="369"/>
    </location>
</feature>
<dbReference type="InterPro" id="IPR013762">
    <property type="entry name" value="Integrase-like_cat_sf"/>
</dbReference>
<gene>
    <name evidence="3" type="ORF">C1SCF055_LOCUS13808</name>
</gene>
<reference evidence="4" key="2">
    <citation type="submission" date="2024-04" db="EMBL/GenBank/DDBJ databases">
        <authorList>
            <person name="Chen Y."/>
            <person name="Shah S."/>
            <person name="Dougan E. K."/>
            <person name="Thang M."/>
            <person name="Chan C."/>
        </authorList>
    </citation>
    <scope>NUCLEOTIDE SEQUENCE [LARGE SCALE GENOMIC DNA]</scope>
</reference>
<proteinExistence type="predicted"/>
<feature type="non-terminal residue" evidence="3">
    <location>
        <position position="1"/>
    </location>
</feature>
<dbReference type="GO" id="GO:0003677">
    <property type="term" value="F:DNA binding"/>
    <property type="evidence" value="ECO:0007669"/>
    <property type="project" value="InterPro"/>
</dbReference>
<accession>A0A9P1C892</accession>
<comment type="caution">
    <text evidence="3">The sequence shown here is derived from an EMBL/GenBank/DDBJ whole genome shotgun (WGS) entry which is preliminary data.</text>
</comment>
<dbReference type="OrthoDB" id="5870942at2759"/>
<dbReference type="InterPro" id="IPR011010">
    <property type="entry name" value="DNA_brk_join_enz"/>
</dbReference>
<evidence type="ECO:0000313" key="5">
    <source>
        <dbReference type="Proteomes" id="UP001152797"/>
    </source>
</evidence>
<reference evidence="3" key="1">
    <citation type="submission" date="2022-10" db="EMBL/GenBank/DDBJ databases">
        <authorList>
            <person name="Chen Y."/>
            <person name="Dougan E. K."/>
            <person name="Chan C."/>
            <person name="Rhodes N."/>
            <person name="Thang M."/>
        </authorList>
    </citation>
    <scope>NUCLEOTIDE SEQUENCE</scope>
</reference>
<sequence length="864" mass="95616">MQDFVFFPVKPVKVSVPSAQRGELPVLLPVIICLLFMVFLRTCRRRRAAQGNGRARGTLLTSLRVSRREAQDGQKVATAVLKPIERAMQPWIDGPRSVEYDLNIFTVGGRVTDVCGTKATIVGVDEDGEKKWPKSLASTTWVRIRLLERGGQENVQEAKVELDRRPWPPADHPALLHEGLRSFLCTGSTDPSEGAEGLLKFLKTPSIRAVPHRGDRLGDVCDKKDINMEKAAIGGERRFPLVGLRADTSSEQAQPILSQGPAPLEVSDTEDDLTFGPHPVAYQRYEGFATGAFPGFPPSPPRQEASEKEPKGPWWREMLASPVKRLKLTGWASPWKENPPRLDLPPAEPEITHVEGTKATTAQKPTTAKANDRSRPKPHRLDLAPRKTGLMQRKCSRSHAVGLAKNKTLRNRAVANIVASYYSNSSIAAKNSKRRMVDKLLKAANLDFPLTPLHIKTVAGALKDAGYKSTFSYLIEMKTMHIELDHTWSSLLDRHFKLCMAAAKRNVGPRKKAPEVPEDIWVNHPLLEDPSNQGTKVGLAAHLFACGVHWMMREIEIANLSAKDIKFDSNNRLVTVLFINSKGDQEARGVSRTLQCICKEGCTLKCPYAVLEVLVNYAGLKGSPNAMISTTANGKQRATKKDLVDAWRSLYGTQITGHSARRSGALQYIRKGWAVSQVGYLGRWKSNIILEYAQEALESMAVNVGVAFGHSDYLKDPSTVEKEITSLSSRQTTPTGDRNDEGHEDKRVVVSRLAAELRLFKSESKDAVKGLGEAIKELEAKLGNNTKYLPPLVRTICGWNYYGSTYEFVEGVIERLTSIGDRVHLCETMGTVEGFDEDGKQGIGCLPKKSLADELLEELGMKEL</sequence>
<evidence type="ECO:0000256" key="1">
    <source>
        <dbReference type="ARBA" id="ARBA00023172"/>
    </source>
</evidence>
<name>A0A9P1C892_9DINO</name>
<dbReference type="GO" id="GO:0015074">
    <property type="term" value="P:DNA integration"/>
    <property type="evidence" value="ECO:0007669"/>
    <property type="project" value="InterPro"/>
</dbReference>
<feature type="compositionally biased region" description="Basic and acidic residues" evidence="2">
    <location>
        <begin position="370"/>
        <end position="382"/>
    </location>
</feature>
<feature type="region of interest" description="Disordered" evidence="2">
    <location>
        <begin position="723"/>
        <end position="744"/>
    </location>
</feature>
<evidence type="ECO:0000313" key="3">
    <source>
        <dbReference type="EMBL" id="CAI3986457.1"/>
    </source>
</evidence>
<dbReference type="SUPFAM" id="SSF56349">
    <property type="entry name" value="DNA breaking-rejoining enzymes"/>
    <property type="match status" value="1"/>
</dbReference>
<keyword evidence="5" id="KW-1185">Reference proteome</keyword>
<dbReference type="GO" id="GO:0006310">
    <property type="term" value="P:DNA recombination"/>
    <property type="evidence" value="ECO:0007669"/>
    <property type="project" value="UniProtKB-KW"/>
</dbReference>
<dbReference type="Proteomes" id="UP001152797">
    <property type="component" value="Unassembled WGS sequence"/>
</dbReference>
<dbReference type="EMBL" id="CAMXCT010001084">
    <property type="protein sequence ID" value="CAI3986457.1"/>
    <property type="molecule type" value="Genomic_DNA"/>
</dbReference>
<feature type="compositionally biased region" description="Polar residues" evidence="2">
    <location>
        <begin position="725"/>
        <end position="736"/>
    </location>
</feature>